<keyword evidence="3" id="KW-1185">Reference proteome</keyword>
<protein>
    <submittedName>
        <fullName evidence="2">Tetratricopeptide repeat protein</fullName>
    </submittedName>
</protein>
<evidence type="ECO:0000313" key="3">
    <source>
        <dbReference type="Proteomes" id="UP000317171"/>
    </source>
</evidence>
<dbReference type="RefSeq" id="WP_145220001.1">
    <property type="nucleotide sequence ID" value="NZ_CP036269.1"/>
</dbReference>
<dbReference type="KEGG" id="gaz:Pan241w_46050"/>
<evidence type="ECO:0000313" key="2">
    <source>
        <dbReference type="EMBL" id="QDT44495.1"/>
    </source>
</evidence>
<dbReference type="InterPro" id="IPR011990">
    <property type="entry name" value="TPR-like_helical_dom_sf"/>
</dbReference>
<dbReference type="Gene3D" id="1.25.40.10">
    <property type="entry name" value="Tetratricopeptide repeat domain"/>
    <property type="match status" value="1"/>
</dbReference>
<gene>
    <name evidence="2" type="ORF">Pan241w_46050</name>
</gene>
<keyword evidence="1" id="KW-0802">TPR repeat</keyword>
<name>A0A517RKU5_9PLAN</name>
<dbReference type="SMART" id="SM00028">
    <property type="entry name" value="TPR"/>
    <property type="match status" value="2"/>
</dbReference>
<dbReference type="AlphaFoldDB" id="A0A517RKU5"/>
<dbReference type="InterPro" id="IPR019734">
    <property type="entry name" value="TPR_rpt"/>
</dbReference>
<dbReference type="OrthoDB" id="213842at2"/>
<dbReference type="EMBL" id="CP036269">
    <property type="protein sequence ID" value="QDT44495.1"/>
    <property type="molecule type" value="Genomic_DNA"/>
</dbReference>
<evidence type="ECO:0000256" key="1">
    <source>
        <dbReference type="PROSITE-ProRule" id="PRU00339"/>
    </source>
</evidence>
<sequence length="1027" mass="119783">MFSLLQNTLVRFTLLFLILLALLAAFVFTKDKEARQREADKEYKIAAEIRRLGYGDSKRRAEKPLDIPDYGNGPVYLFNGDYLELSQDIYQVARKAREKTKELKLDQAGKTLNQPIDLPLSENSSTVRDFNEKYLQFRLQELEAYRELTTDKEAVKEAGEKFLHAYLFKVTGQPDSLSDAELLQLANQVIELDSKDPLLRTYVAYILYQATGDTAAAEAMWIDCIEKLRKSQYPPIVQVYLRMFVVDCRPYGGEGQRHALIVSILRWLEAESETEQWHDCVHFKLAGIWDQNDFLFHNELLVGCLKSKKIDPFIKHWLVGVRLVERAWDGRGGRLTKDMNWGEVDFFEKNLSMGKVHLEYAYLLRPNSLYPAYKLISVALAGQDREYEPVDWFRRCVEKRFDHYPSYYSVMSSMLPRWGGSLGQFRSFAQKCLDSNRFDTVVPYFVVDMLQYLNRREFNQDRKQLESFGADSIMDEFLARRAKYRAAHPDEKLYGDTAYYRTRIGLFLEQIGRPQDAIAEYKAAEGDLDFSQLQYKHRLGKFLLYRLFAAQGEVHDRVMQFDQELRKQWPANTNVSELEPLEKEWQALKLTAKDDLARHYYSHTGEMLRQLKAYFQGDWVELSFREKGLGWEISSDQIDWSEQDQNMLICRETIQSKSSWARPLINFEAPLQIQAHVEQMASYAGKTEIGIRWTDFNANDDEKTEKKPDLYVGIRGSWSYPEAKTPIEFRTSEELHCGFRVYSLNQKMEQNAQSIRIMNPGMHLIDWKMRQRSSEVTLGNYPDFVRFNEVLQQPFHLIFSSDSKSKSSRLPCTSEYVWKLKNVRIRRLSADDLPTEETLIEERIAYWEKRVETDPEDAVARFKLCELYWDQGLADQLLLLSNETLTKWPELEKFQQFQGLALYKLGRYREALVALELAMKEYRENFDVIMAAAEIKAASNDAELRDKKSSLELAEFGKRCSSNYQVDFKATHWAALAVAYAENDNYEEALKANQEAITLASANLKTELQDRQKLYEAATPYRYPAGE</sequence>
<reference evidence="2 3" key="1">
    <citation type="submission" date="2019-02" db="EMBL/GenBank/DDBJ databases">
        <title>Deep-cultivation of Planctomycetes and their phenomic and genomic characterization uncovers novel biology.</title>
        <authorList>
            <person name="Wiegand S."/>
            <person name="Jogler M."/>
            <person name="Boedeker C."/>
            <person name="Pinto D."/>
            <person name="Vollmers J."/>
            <person name="Rivas-Marin E."/>
            <person name="Kohn T."/>
            <person name="Peeters S.H."/>
            <person name="Heuer A."/>
            <person name="Rast P."/>
            <person name="Oberbeckmann S."/>
            <person name="Bunk B."/>
            <person name="Jeske O."/>
            <person name="Meyerdierks A."/>
            <person name="Storesund J.E."/>
            <person name="Kallscheuer N."/>
            <person name="Luecker S."/>
            <person name="Lage O.M."/>
            <person name="Pohl T."/>
            <person name="Merkel B.J."/>
            <person name="Hornburger P."/>
            <person name="Mueller R.-W."/>
            <person name="Bruemmer F."/>
            <person name="Labrenz M."/>
            <person name="Spormann A.M."/>
            <person name="Op den Camp H."/>
            <person name="Overmann J."/>
            <person name="Amann R."/>
            <person name="Jetten M.S.M."/>
            <person name="Mascher T."/>
            <person name="Medema M.H."/>
            <person name="Devos D.P."/>
            <person name="Kaster A.-K."/>
            <person name="Ovreas L."/>
            <person name="Rohde M."/>
            <person name="Galperin M.Y."/>
            <person name="Jogler C."/>
        </authorList>
    </citation>
    <scope>NUCLEOTIDE SEQUENCE [LARGE SCALE GENOMIC DNA]</scope>
    <source>
        <strain evidence="2 3">Pan241w</strain>
    </source>
</reference>
<accession>A0A517RKU5</accession>
<dbReference type="PROSITE" id="PS50005">
    <property type="entry name" value="TPR"/>
    <property type="match status" value="1"/>
</dbReference>
<proteinExistence type="predicted"/>
<feature type="repeat" description="TPR" evidence="1">
    <location>
        <begin position="970"/>
        <end position="1003"/>
    </location>
</feature>
<dbReference type="SUPFAM" id="SSF48452">
    <property type="entry name" value="TPR-like"/>
    <property type="match status" value="1"/>
</dbReference>
<organism evidence="2 3">
    <name type="scientific">Gimesia alba</name>
    <dbReference type="NCBI Taxonomy" id="2527973"/>
    <lineage>
        <taxon>Bacteria</taxon>
        <taxon>Pseudomonadati</taxon>
        <taxon>Planctomycetota</taxon>
        <taxon>Planctomycetia</taxon>
        <taxon>Planctomycetales</taxon>
        <taxon>Planctomycetaceae</taxon>
        <taxon>Gimesia</taxon>
    </lineage>
</organism>
<dbReference type="Proteomes" id="UP000317171">
    <property type="component" value="Chromosome"/>
</dbReference>